<dbReference type="GO" id="GO:0005506">
    <property type="term" value="F:iron ion binding"/>
    <property type="evidence" value="ECO:0007669"/>
    <property type="project" value="InterPro"/>
</dbReference>
<gene>
    <name evidence="2" type="ORF">Pph01_80880</name>
</gene>
<protein>
    <recommendedName>
        <fullName evidence="4">Cytochrome P450</fullName>
    </recommendedName>
</protein>
<evidence type="ECO:0000256" key="1">
    <source>
        <dbReference type="ARBA" id="ARBA00010617"/>
    </source>
</evidence>
<accession>A0A8J3XJD5</accession>
<dbReference type="PANTHER" id="PTHR46696">
    <property type="entry name" value="P450, PUTATIVE (EUROFUNG)-RELATED"/>
    <property type="match status" value="1"/>
</dbReference>
<dbReference type="AlphaFoldDB" id="A0A8J3XJD5"/>
<dbReference type="GO" id="GO:0016705">
    <property type="term" value="F:oxidoreductase activity, acting on paired donors, with incorporation or reduction of molecular oxygen"/>
    <property type="evidence" value="ECO:0007669"/>
    <property type="project" value="InterPro"/>
</dbReference>
<sequence>MLYRGLQVWLVSRYAEAKALLADPRLSKDGARALELFPEGTADALASSLSAHMLTSDPPDHTRLRTLVNKAFTARTVARLRPRQVPSLVVAVRRRRVGSRDACRA</sequence>
<dbReference type="GO" id="GO:0004497">
    <property type="term" value="F:monooxygenase activity"/>
    <property type="evidence" value="ECO:0007669"/>
    <property type="project" value="InterPro"/>
</dbReference>
<keyword evidence="3" id="KW-1185">Reference proteome</keyword>
<reference evidence="2 3" key="1">
    <citation type="submission" date="2021-01" db="EMBL/GenBank/DDBJ databases">
        <title>Whole genome shotgun sequence of Planotetraspora phitsanulokensis NBRC 104273.</title>
        <authorList>
            <person name="Komaki H."/>
            <person name="Tamura T."/>
        </authorList>
    </citation>
    <scope>NUCLEOTIDE SEQUENCE [LARGE SCALE GENOMIC DNA]</scope>
    <source>
        <strain evidence="2 3">NBRC 104273</strain>
    </source>
</reference>
<evidence type="ECO:0000313" key="3">
    <source>
        <dbReference type="Proteomes" id="UP000622547"/>
    </source>
</evidence>
<name>A0A8J3XJD5_9ACTN</name>
<evidence type="ECO:0000313" key="2">
    <source>
        <dbReference type="EMBL" id="GII43085.1"/>
    </source>
</evidence>
<organism evidence="2 3">
    <name type="scientific">Planotetraspora phitsanulokensis</name>
    <dbReference type="NCBI Taxonomy" id="575192"/>
    <lineage>
        <taxon>Bacteria</taxon>
        <taxon>Bacillati</taxon>
        <taxon>Actinomycetota</taxon>
        <taxon>Actinomycetes</taxon>
        <taxon>Streptosporangiales</taxon>
        <taxon>Streptosporangiaceae</taxon>
        <taxon>Planotetraspora</taxon>
    </lineage>
</organism>
<dbReference type="Gene3D" id="1.10.630.10">
    <property type="entry name" value="Cytochrome P450"/>
    <property type="match status" value="1"/>
</dbReference>
<proteinExistence type="inferred from homology"/>
<dbReference type="PANTHER" id="PTHR46696:SF1">
    <property type="entry name" value="CYTOCHROME P450 YJIB-RELATED"/>
    <property type="match status" value="1"/>
</dbReference>
<comment type="caution">
    <text evidence="2">The sequence shown here is derived from an EMBL/GenBank/DDBJ whole genome shotgun (WGS) entry which is preliminary data.</text>
</comment>
<dbReference type="EMBL" id="BOOP01000051">
    <property type="protein sequence ID" value="GII43085.1"/>
    <property type="molecule type" value="Genomic_DNA"/>
</dbReference>
<dbReference type="Proteomes" id="UP000622547">
    <property type="component" value="Unassembled WGS sequence"/>
</dbReference>
<dbReference type="InterPro" id="IPR036396">
    <property type="entry name" value="Cyt_P450_sf"/>
</dbReference>
<evidence type="ECO:0008006" key="4">
    <source>
        <dbReference type="Google" id="ProtNLM"/>
    </source>
</evidence>
<comment type="similarity">
    <text evidence="1">Belongs to the cytochrome P450 family.</text>
</comment>
<dbReference type="SUPFAM" id="SSF48264">
    <property type="entry name" value="Cytochrome P450"/>
    <property type="match status" value="1"/>
</dbReference>
<dbReference type="GO" id="GO:0020037">
    <property type="term" value="F:heme binding"/>
    <property type="evidence" value="ECO:0007669"/>
    <property type="project" value="InterPro"/>
</dbReference>